<dbReference type="Pfam" id="PF16350">
    <property type="entry name" value="FAO_M"/>
    <property type="match status" value="1"/>
</dbReference>
<feature type="domain" description="FAD dependent oxidoreductase central" evidence="6">
    <location>
        <begin position="377"/>
        <end position="428"/>
    </location>
</feature>
<evidence type="ECO:0000313" key="8">
    <source>
        <dbReference type="Proteomes" id="UP000263993"/>
    </source>
</evidence>
<sequence length="822" mass="90952">MESFLPQKVPSSAKIVVVGGGIIGCSIAYHLAKLGFEDVVLLERKTLTSGTTWHAAGLLAQVRPSENQTRLLEYAAQLYKNIEAETGQSAGFVGKGTIYLALNEARLHFLKQTIGYAHYLGVSGAKMLTPPEIAERWPLLNLDGVIGGSFLPSTGQLNPVDATQAFSKGARMSGASIIEHANVQDIIIRNGAVAGVETEHGAIEAPIVVLAGGMWTRDLVAKYGINIPLHAAEHFYIVSDPIPGLSQATPTLFCTDERAYYKEDAGKLLIGTFEKHAVPWATEGIPPNSEYETLPNDLDRYAEFLEMASCRVPTLDKVGIRTFFTGPESFTPDGRELMGETPEVRNLYVCAGFNSHGIMAAPGSGKVMAEWIRDRSPPMALSGYDVTRVMPFQRARRYLFERTKESMGYVMDIPWPGKLMQSGRGVRRFPMHRELIAAGAVVGERYGWEAPLWYAPKGGQFSYKLGRQDWHAQVQEECLATRDSVVLYDQSNYSRFLVQGRDACRALNYLCANDVDVEPGRVVYSQWLNERGGIEADITATRLAADRYILTSAPPSMVRDVYWFRKHVPSEWNVTIADVTAGYAMFGIMGPKSREMLQQLTDADLSNEAFPFATSREIDLGFAIVRATRLTYVGELGYELLVSADMAAYVYETLVQAGAAYDMRHAGSYALGACRLERAYRHFGHDITEDYSPIEAGLSFAVAWQKPGDFLGRKSLEMRRGRGAPQRRLVTVQIEDKSEDAPILAHNEVIWRNGERVGYITSGGWGFRVSASLGMGYVKNPSGVSLAWIESGKYEIEAALRKYPAKVQLKPFYDPNGDRIKM</sequence>
<dbReference type="PANTHER" id="PTHR43757:SF15">
    <property type="entry name" value="PYRUVATE DEHYDROGENASE PHOSPHATASE REGULATORY SUBUNIT, MITOCHONDRIAL-LIKE"/>
    <property type="match status" value="1"/>
</dbReference>
<dbReference type="Gene3D" id="3.30.1360.120">
    <property type="entry name" value="Probable tRNA modification gtpase trme, domain 1"/>
    <property type="match status" value="1"/>
</dbReference>
<evidence type="ECO:0000256" key="2">
    <source>
        <dbReference type="ARBA" id="ARBA00023002"/>
    </source>
</evidence>
<dbReference type="InterPro" id="IPR027266">
    <property type="entry name" value="TrmE/GcvT-like"/>
</dbReference>
<dbReference type="GO" id="GO:0016491">
    <property type="term" value="F:oxidoreductase activity"/>
    <property type="evidence" value="ECO:0007669"/>
    <property type="project" value="UniProtKB-KW"/>
</dbReference>
<evidence type="ECO:0000256" key="1">
    <source>
        <dbReference type="ARBA" id="ARBA00008609"/>
    </source>
</evidence>
<evidence type="ECO:0000259" key="5">
    <source>
        <dbReference type="Pfam" id="PF08669"/>
    </source>
</evidence>
<dbReference type="Gene3D" id="2.40.30.110">
    <property type="entry name" value="Aminomethyltransferase beta-barrel domains"/>
    <property type="match status" value="1"/>
</dbReference>
<evidence type="ECO:0000313" key="7">
    <source>
        <dbReference type="EMBL" id="RDV04659.1"/>
    </source>
</evidence>
<feature type="domain" description="GCVT N-terminal" evidence="4">
    <location>
        <begin position="431"/>
        <end position="706"/>
    </location>
</feature>
<evidence type="ECO:0000259" key="6">
    <source>
        <dbReference type="Pfam" id="PF16350"/>
    </source>
</evidence>
<dbReference type="Gene3D" id="3.50.50.60">
    <property type="entry name" value="FAD/NAD(P)-binding domain"/>
    <property type="match status" value="1"/>
</dbReference>
<name>A0A371BAM3_9BRAD</name>
<dbReference type="SUPFAM" id="SSF54373">
    <property type="entry name" value="FAD-linked reductases, C-terminal domain"/>
    <property type="match status" value="1"/>
</dbReference>
<dbReference type="SUPFAM" id="SSF103025">
    <property type="entry name" value="Folate-binding domain"/>
    <property type="match status" value="1"/>
</dbReference>
<dbReference type="Gene3D" id="3.30.9.10">
    <property type="entry name" value="D-Amino Acid Oxidase, subunit A, domain 2"/>
    <property type="match status" value="1"/>
</dbReference>
<dbReference type="InterPro" id="IPR013977">
    <property type="entry name" value="GcvT_C"/>
</dbReference>
<evidence type="ECO:0000259" key="3">
    <source>
        <dbReference type="Pfam" id="PF01266"/>
    </source>
</evidence>
<dbReference type="Pfam" id="PF01266">
    <property type="entry name" value="DAO"/>
    <property type="match status" value="1"/>
</dbReference>
<comment type="similarity">
    <text evidence="1">Belongs to the GcvT family.</text>
</comment>
<dbReference type="InterPro" id="IPR006222">
    <property type="entry name" value="GCVT_N"/>
</dbReference>
<protein>
    <submittedName>
        <fullName evidence="7">FAD-dependent oxidoreductase</fullName>
    </submittedName>
</protein>
<dbReference type="Pfam" id="PF01571">
    <property type="entry name" value="GCV_T"/>
    <property type="match status" value="1"/>
</dbReference>
<organism evidence="7 8">
    <name type="scientific">Undibacter mobilis</name>
    <dbReference type="NCBI Taxonomy" id="2292256"/>
    <lineage>
        <taxon>Bacteria</taxon>
        <taxon>Pseudomonadati</taxon>
        <taxon>Pseudomonadota</taxon>
        <taxon>Alphaproteobacteria</taxon>
        <taxon>Hyphomicrobiales</taxon>
        <taxon>Nitrobacteraceae</taxon>
        <taxon>Undibacter</taxon>
    </lineage>
</organism>
<evidence type="ECO:0000259" key="4">
    <source>
        <dbReference type="Pfam" id="PF01571"/>
    </source>
</evidence>
<dbReference type="EMBL" id="QRGO01000001">
    <property type="protein sequence ID" value="RDV04659.1"/>
    <property type="molecule type" value="Genomic_DNA"/>
</dbReference>
<dbReference type="OrthoDB" id="9804379at2"/>
<dbReference type="SUPFAM" id="SSF51905">
    <property type="entry name" value="FAD/NAD(P)-binding domain"/>
    <property type="match status" value="1"/>
</dbReference>
<dbReference type="Proteomes" id="UP000263993">
    <property type="component" value="Unassembled WGS sequence"/>
</dbReference>
<dbReference type="Pfam" id="PF08669">
    <property type="entry name" value="GCV_T_C"/>
    <property type="match status" value="1"/>
</dbReference>
<dbReference type="SUPFAM" id="SSF101790">
    <property type="entry name" value="Aminomethyltransferase beta-barrel domain"/>
    <property type="match status" value="1"/>
</dbReference>
<dbReference type="InterPro" id="IPR029043">
    <property type="entry name" value="GcvT/YgfZ_C"/>
</dbReference>
<feature type="domain" description="FAD dependent oxidoreductase" evidence="3">
    <location>
        <begin position="14"/>
        <end position="371"/>
    </location>
</feature>
<comment type="caution">
    <text evidence="7">The sequence shown here is derived from an EMBL/GenBank/DDBJ whole genome shotgun (WGS) entry which is preliminary data.</text>
</comment>
<accession>A0A371BAM3</accession>
<dbReference type="InterPro" id="IPR032503">
    <property type="entry name" value="FAO_M"/>
</dbReference>
<reference evidence="8" key="1">
    <citation type="submission" date="2018-08" db="EMBL/GenBank/DDBJ databases">
        <authorList>
            <person name="Kim S.-J."/>
            <person name="Jung G.-Y."/>
        </authorList>
    </citation>
    <scope>NUCLEOTIDE SEQUENCE [LARGE SCALE GENOMIC DNA]</scope>
    <source>
        <strain evidence="8">GY_H</strain>
    </source>
</reference>
<proteinExistence type="inferred from homology"/>
<keyword evidence="2" id="KW-0560">Oxidoreductase</keyword>
<keyword evidence="8" id="KW-1185">Reference proteome</keyword>
<dbReference type="PANTHER" id="PTHR43757">
    <property type="entry name" value="AMINOMETHYLTRANSFERASE"/>
    <property type="match status" value="1"/>
</dbReference>
<dbReference type="InterPro" id="IPR028896">
    <property type="entry name" value="GcvT/YgfZ/DmdA"/>
</dbReference>
<dbReference type="InterPro" id="IPR006076">
    <property type="entry name" value="FAD-dep_OxRdtase"/>
</dbReference>
<dbReference type="Gene3D" id="3.30.70.1400">
    <property type="entry name" value="Aminomethyltransferase beta-barrel domains"/>
    <property type="match status" value="1"/>
</dbReference>
<gene>
    <name evidence="7" type="ORF">DXH78_08845</name>
</gene>
<feature type="domain" description="Aminomethyltransferase C-terminal" evidence="5">
    <location>
        <begin position="727"/>
        <end position="814"/>
    </location>
</feature>
<dbReference type="InterPro" id="IPR036188">
    <property type="entry name" value="FAD/NAD-bd_sf"/>
</dbReference>
<dbReference type="AlphaFoldDB" id="A0A371BAM3"/>